<dbReference type="GO" id="GO:0004852">
    <property type="term" value="F:uroporphyrinogen-III synthase activity"/>
    <property type="evidence" value="ECO:0007669"/>
    <property type="project" value="UniProtKB-EC"/>
</dbReference>
<name>A0A6C0SLG7_HALPA</name>
<keyword evidence="5" id="KW-0456">Lyase</keyword>
<evidence type="ECO:0000256" key="7">
    <source>
        <dbReference type="ARBA" id="ARBA00031702"/>
    </source>
</evidence>
<dbReference type="PANTHER" id="PTHR12390:SF0">
    <property type="entry name" value="UROPORPHYRINOGEN-III SYNTHASE"/>
    <property type="match status" value="1"/>
</dbReference>
<keyword evidence="4" id="KW-0350">Heme biosynthesis</keyword>
<dbReference type="GO" id="GO:0006782">
    <property type="term" value="P:protoporphyrinogen IX biosynthetic process"/>
    <property type="evidence" value="ECO:0007669"/>
    <property type="project" value="UniProtKB-UniPathway"/>
</dbReference>
<reference evidence="13" key="1">
    <citation type="submission" date="2019-06" db="EMBL/GenBank/DDBJ databases">
        <authorList>
            <person name="Adameyko K."/>
            <person name="Finoshin A."/>
            <person name="Mikhailov K."/>
            <person name="Kravchuk O."/>
            <person name="Gusev O."/>
            <person name="Shagimardanova E."/>
            <person name="Lyupina Y."/>
        </authorList>
    </citation>
    <scope>NUCLEOTIDE SEQUENCE</scope>
</reference>
<evidence type="ECO:0000256" key="4">
    <source>
        <dbReference type="ARBA" id="ARBA00023133"/>
    </source>
</evidence>
<dbReference type="GO" id="GO:0005829">
    <property type="term" value="C:cytosol"/>
    <property type="evidence" value="ECO:0007669"/>
    <property type="project" value="TreeGrafter"/>
</dbReference>
<evidence type="ECO:0000313" key="13">
    <source>
        <dbReference type="EMBL" id="QIA61830.1"/>
    </source>
</evidence>
<dbReference type="EC" id="4.2.1.75" evidence="3"/>
<organism evidence="13">
    <name type="scientific">Halichondria panicea</name>
    <name type="common">Breadcrumb sponge</name>
    <dbReference type="NCBI Taxonomy" id="6063"/>
    <lineage>
        <taxon>Eukaryota</taxon>
        <taxon>Metazoa</taxon>
        <taxon>Porifera</taxon>
        <taxon>Demospongiae</taxon>
        <taxon>Heteroscleromorpha</taxon>
        <taxon>Suberitida</taxon>
        <taxon>Halichondriidae</taxon>
        <taxon>Halichondria</taxon>
        <taxon>Halichondria (Halichondria)</taxon>
    </lineage>
</organism>
<dbReference type="AlphaFoldDB" id="A0A6C0SLG7"/>
<dbReference type="InterPro" id="IPR039793">
    <property type="entry name" value="UROS/Hem4"/>
</dbReference>
<comment type="pathway">
    <text evidence="1">Porphyrin-containing compound metabolism; protoporphyrin-IX biosynthesis; coproporphyrinogen-III from 5-aminolevulinate: step 3/4.</text>
</comment>
<feature type="domain" description="Tetrapyrrole biosynthesis uroporphyrinogen III synthase" evidence="12">
    <location>
        <begin position="34"/>
        <end position="260"/>
    </location>
</feature>
<dbReference type="SUPFAM" id="SSF69618">
    <property type="entry name" value="HemD-like"/>
    <property type="match status" value="1"/>
</dbReference>
<evidence type="ECO:0000256" key="5">
    <source>
        <dbReference type="ARBA" id="ARBA00023239"/>
    </source>
</evidence>
<dbReference type="CDD" id="cd06578">
    <property type="entry name" value="HemD"/>
    <property type="match status" value="1"/>
</dbReference>
<evidence type="ECO:0000256" key="3">
    <source>
        <dbReference type="ARBA" id="ARBA00013109"/>
    </source>
</evidence>
<dbReference type="EMBL" id="MN103200">
    <property type="protein sequence ID" value="QIA61830.1"/>
    <property type="molecule type" value="mRNA"/>
</dbReference>
<reference evidence="13" key="2">
    <citation type="journal article" date="2020" name="PLoS ONE">
        <title>Iron metabolic pathways in the processes of sponge plasticity.</title>
        <authorList>
            <person name="Finoshin A.D."/>
            <person name="Adameyko K.I."/>
            <person name="Mikhailov K.V."/>
            <person name="Kravchuk O.I."/>
            <person name="Georgiev A.A."/>
            <person name="Gornostaev N.G."/>
            <person name="Kosevich I.A."/>
            <person name="Mikhailov V.S."/>
            <person name="Gazizova G.R."/>
            <person name="Shagimardanova E.I."/>
            <person name="Gusev O.A."/>
            <person name="Lyupina Y.V."/>
        </authorList>
    </citation>
    <scope>NUCLEOTIDE SEQUENCE</scope>
</reference>
<comment type="similarity">
    <text evidence="2">Belongs to the uroporphyrinogen-III synthase family.</text>
</comment>
<dbReference type="Gene3D" id="3.40.50.10090">
    <property type="match status" value="2"/>
</dbReference>
<dbReference type="GO" id="GO:0006780">
    <property type="term" value="P:uroporphyrinogen III biosynthetic process"/>
    <property type="evidence" value="ECO:0007669"/>
    <property type="project" value="InterPro"/>
</dbReference>
<dbReference type="PANTHER" id="PTHR12390">
    <property type="entry name" value="UROPORPHYRINOGEN III SYNTHASE"/>
    <property type="match status" value="1"/>
</dbReference>
<keyword evidence="6" id="KW-0627">Porphyrin biosynthesis</keyword>
<dbReference type="Pfam" id="PF02602">
    <property type="entry name" value="HEM4"/>
    <property type="match status" value="1"/>
</dbReference>
<evidence type="ECO:0000259" key="12">
    <source>
        <dbReference type="Pfam" id="PF02602"/>
    </source>
</evidence>
<dbReference type="FunFam" id="3.40.50.10090:FF:000003">
    <property type="entry name" value="uroporphyrinogen-III synthase"/>
    <property type="match status" value="1"/>
</dbReference>
<accession>A0A6C0SLG7</accession>
<dbReference type="InterPro" id="IPR003754">
    <property type="entry name" value="4pyrrol_synth_uPrphyn_synth"/>
</dbReference>
<dbReference type="UniPathway" id="UPA00251">
    <property type="reaction ID" value="UER00320"/>
</dbReference>
<protein>
    <recommendedName>
        <fullName evidence="9">Uroporphyrinogen-III synthase</fullName>
        <ecNumber evidence="3">4.2.1.75</ecNumber>
    </recommendedName>
    <alternativeName>
        <fullName evidence="8">Hydroxymethylbilane hydrolyase [cyclizing]</fullName>
    </alternativeName>
    <alternativeName>
        <fullName evidence="7">Uroporphyrinogen-III cosynthase</fullName>
    </alternativeName>
</protein>
<dbReference type="InterPro" id="IPR036108">
    <property type="entry name" value="4pyrrol_syn_uPrphyn_synt_sf"/>
</dbReference>
<evidence type="ECO:0000256" key="2">
    <source>
        <dbReference type="ARBA" id="ARBA00008133"/>
    </source>
</evidence>
<sequence>MASADGSLAVAAQSRIAVLLRAPKGPEDPYYNALSVAGFQSVHFVPVLHYEHMNQDELRSDILSSDKFSGIVFTSGTAVEVCVSSLTEHERGRVTERWKQLPVFVVGKATAQAVRGLGLSPTGSHSGNAETLSKLIIEHFCPGVPTKPLLFPCGALRRETLPVALEGAGLPLKCLACYKTLPHPDLQGRLRELSPQAEVESVWVVFYSPSGVNFALDCVLKTFKSGFKVAAIGATTGDSLSKAGCRPDAVAKLPNHDSLTEAILECCI</sequence>
<evidence type="ECO:0000256" key="6">
    <source>
        <dbReference type="ARBA" id="ARBA00023244"/>
    </source>
</evidence>
<evidence type="ECO:0000256" key="9">
    <source>
        <dbReference type="ARBA" id="ARBA00040167"/>
    </source>
</evidence>
<dbReference type="GO" id="GO:0006785">
    <property type="term" value="P:heme B biosynthetic process"/>
    <property type="evidence" value="ECO:0007669"/>
    <property type="project" value="UniProtKB-ARBA"/>
</dbReference>
<evidence type="ECO:0000256" key="10">
    <source>
        <dbReference type="ARBA" id="ARBA00048617"/>
    </source>
</evidence>
<proteinExistence type="evidence at transcript level"/>
<evidence type="ECO:0000256" key="8">
    <source>
        <dbReference type="ARBA" id="ARBA00032649"/>
    </source>
</evidence>
<evidence type="ECO:0000256" key="11">
    <source>
        <dbReference type="ARBA" id="ARBA00060039"/>
    </source>
</evidence>
<comment type="catalytic activity">
    <reaction evidence="10">
        <text>hydroxymethylbilane = uroporphyrinogen III + H2O</text>
        <dbReference type="Rhea" id="RHEA:18965"/>
        <dbReference type="ChEBI" id="CHEBI:15377"/>
        <dbReference type="ChEBI" id="CHEBI:57308"/>
        <dbReference type="ChEBI" id="CHEBI:57845"/>
        <dbReference type="EC" id="4.2.1.75"/>
    </reaction>
</comment>
<evidence type="ECO:0000256" key="1">
    <source>
        <dbReference type="ARBA" id="ARBA00004772"/>
    </source>
</evidence>
<comment type="function">
    <text evidence="11">Catalyzes cyclization of the linear tetrapyrrole, hydroxymethylbilane, to the macrocyclic uroporphyrinogen III, the branch point for the various sub-pathways leading to the wide diversity of porphyrins. Porphyrins act as cofactors for a multitude of enzymes that perform a variety of processes within the cell such as methionine synthesis (vitamin B12) or oxygen transport (heme).</text>
</comment>